<evidence type="ECO:0000313" key="2">
    <source>
        <dbReference type="EMBL" id="MCC2034122.1"/>
    </source>
</evidence>
<gene>
    <name evidence="1" type="ORF">KEC57_09740</name>
    <name evidence="2" type="ORF">KEC57_18190</name>
</gene>
<dbReference type="AlphaFoldDB" id="A0A9X1S299"/>
<keyword evidence="3" id="KW-1185">Reference proteome</keyword>
<name>A0A9X1S299_9MICO</name>
<dbReference type="RefSeq" id="WP_229384392.1">
    <property type="nucleotide sequence ID" value="NZ_JAGTTN010000002.1"/>
</dbReference>
<sequence>TVAQLPAWLANSIGFVDLSDGTAQVTSKLKVDVDFGLDSGELVGYDRRAAIVRQSPQIRLEAVDIAHGAIDLGFFAYGGQLIQDDRAIQKRQVDVD</sequence>
<comment type="caution">
    <text evidence="1">The sequence shown here is derived from an EMBL/GenBank/DDBJ whole genome shotgun (WGS) entry which is preliminary data.</text>
</comment>
<evidence type="ECO:0000313" key="3">
    <source>
        <dbReference type="Proteomes" id="UP001139354"/>
    </source>
</evidence>
<reference evidence="1" key="1">
    <citation type="submission" date="2021-04" db="EMBL/GenBank/DDBJ databases">
        <title>Microbacterium tenobrionis sp. nov. and Microbacterium allomyrinae sp. nov., isolated from larvae of Tenobrio molitor and Allomyrina dichotoma, respectively.</title>
        <authorList>
            <person name="Lee S.D."/>
        </authorList>
    </citation>
    <scope>NUCLEOTIDE SEQUENCE</scope>
    <source>
        <strain evidence="1">BWT-G7</strain>
    </source>
</reference>
<protein>
    <submittedName>
        <fullName evidence="1">Uncharacterized protein</fullName>
    </submittedName>
</protein>
<accession>A0A9X1S299</accession>
<dbReference type="EMBL" id="JAGTTN010000009">
    <property type="protein sequence ID" value="MCC2034122.1"/>
    <property type="molecule type" value="Genomic_DNA"/>
</dbReference>
<dbReference type="Proteomes" id="UP001139354">
    <property type="component" value="Unassembled WGS sequence"/>
</dbReference>
<feature type="non-terminal residue" evidence="1">
    <location>
        <position position="1"/>
    </location>
</feature>
<organism evidence="1 3">
    <name type="scientific">Microbacterium allomyrinae</name>
    <dbReference type="NCBI Taxonomy" id="2830666"/>
    <lineage>
        <taxon>Bacteria</taxon>
        <taxon>Bacillati</taxon>
        <taxon>Actinomycetota</taxon>
        <taxon>Actinomycetes</taxon>
        <taxon>Micrococcales</taxon>
        <taxon>Microbacteriaceae</taxon>
        <taxon>Microbacterium</taxon>
    </lineage>
</organism>
<evidence type="ECO:0000313" key="1">
    <source>
        <dbReference type="EMBL" id="MCC2032456.1"/>
    </source>
</evidence>
<proteinExistence type="predicted"/>
<dbReference type="EMBL" id="JAGTTN010000002">
    <property type="protein sequence ID" value="MCC2032456.1"/>
    <property type="molecule type" value="Genomic_DNA"/>
</dbReference>